<evidence type="ECO:0000313" key="3">
    <source>
        <dbReference type="Proteomes" id="UP000279541"/>
    </source>
</evidence>
<name>A0ABN5SDV2_9FLAO</name>
<dbReference type="Gene3D" id="3.40.30.10">
    <property type="entry name" value="Glutaredoxin"/>
    <property type="match status" value="1"/>
</dbReference>
<accession>A0ABN5SDV2</accession>
<dbReference type="PANTHER" id="PTHR42852:SF17">
    <property type="entry name" value="THIOREDOXIN-LIKE PROTEIN HI_1115"/>
    <property type="match status" value="1"/>
</dbReference>
<dbReference type="Proteomes" id="UP000279541">
    <property type="component" value="Chromosome"/>
</dbReference>
<dbReference type="Pfam" id="PF13905">
    <property type="entry name" value="Thioredoxin_8"/>
    <property type="match status" value="1"/>
</dbReference>
<evidence type="ECO:0000313" key="2">
    <source>
        <dbReference type="EMBL" id="AZA99160.1"/>
    </source>
</evidence>
<dbReference type="InterPro" id="IPR036249">
    <property type="entry name" value="Thioredoxin-like_sf"/>
</dbReference>
<gene>
    <name evidence="2" type="ORF">EG359_05880</name>
</gene>
<organism evidence="2 3">
    <name type="scientific">Chryseobacterium joostei</name>
    <dbReference type="NCBI Taxonomy" id="112234"/>
    <lineage>
        <taxon>Bacteria</taxon>
        <taxon>Pseudomonadati</taxon>
        <taxon>Bacteroidota</taxon>
        <taxon>Flavobacteriia</taxon>
        <taxon>Flavobacteriales</taxon>
        <taxon>Weeksellaceae</taxon>
        <taxon>Chryseobacterium group</taxon>
        <taxon>Chryseobacterium</taxon>
    </lineage>
</organism>
<evidence type="ECO:0000259" key="1">
    <source>
        <dbReference type="PROSITE" id="PS51352"/>
    </source>
</evidence>
<reference evidence="2 3" key="1">
    <citation type="submission" date="2018-11" db="EMBL/GenBank/DDBJ databases">
        <title>Proposal to divide the Flavobacteriaceae and reorganize its genera based on Amino Acid Identity values calculated from whole genome sequences.</title>
        <authorList>
            <person name="Nicholson A.C."/>
            <person name="Gulvik C.A."/>
            <person name="Whitney A.M."/>
            <person name="Humrighouse B.W."/>
            <person name="Bell M."/>
            <person name="Holmes B."/>
            <person name="Steigerwalt A.G."/>
            <person name="Villarma A."/>
            <person name="Sheth M."/>
            <person name="Batra D."/>
            <person name="Pryor J."/>
            <person name="Bernardet J.-F."/>
            <person name="Hugo C."/>
            <person name="Kampfer P."/>
            <person name="Newman J."/>
            <person name="McQuiston J.R."/>
        </authorList>
    </citation>
    <scope>NUCLEOTIDE SEQUENCE [LARGE SCALE GENOMIC DNA]</scope>
    <source>
        <strain evidence="2 3">DSM 16927</strain>
    </source>
</reference>
<dbReference type="InterPro" id="IPR012336">
    <property type="entry name" value="Thioredoxin-like_fold"/>
</dbReference>
<protein>
    <submittedName>
        <fullName evidence="2">TlpA family protein disulfide reductase</fullName>
    </submittedName>
</protein>
<keyword evidence="3" id="KW-1185">Reference proteome</keyword>
<dbReference type="SUPFAM" id="SSF52833">
    <property type="entry name" value="Thioredoxin-like"/>
    <property type="match status" value="1"/>
</dbReference>
<dbReference type="RefSeq" id="WP_076351076.1">
    <property type="nucleotide sequence ID" value="NZ_CP033926.1"/>
</dbReference>
<dbReference type="PROSITE" id="PS51352">
    <property type="entry name" value="THIOREDOXIN_2"/>
    <property type="match status" value="1"/>
</dbReference>
<dbReference type="InterPro" id="IPR050553">
    <property type="entry name" value="Thioredoxin_ResA/DsbE_sf"/>
</dbReference>
<feature type="domain" description="Thioredoxin" evidence="1">
    <location>
        <begin position="334"/>
        <end position="476"/>
    </location>
</feature>
<dbReference type="PANTHER" id="PTHR42852">
    <property type="entry name" value="THIOL:DISULFIDE INTERCHANGE PROTEIN DSBE"/>
    <property type="match status" value="1"/>
</dbReference>
<dbReference type="CDD" id="cd02966">
    <property type="entry name" value="TlpA_like_family"/>
    <property type="match status" value="1"/>
</dbReference>
<dbReference type="InterPro" id="IPR013766">
    <property type="entry name" value="Thioredoxin_domain"/>
</dbReference>
<proteinExistence type="predicted"/>
<dbReference type="EMBL" id="CP033926">
    <property type="protein sequence ID" value="AZA99160.1"/>
    <property type="molecule type" value="Genomic_DNA"/>
</dbReference>
<sequence length="476" mass="55023">MRKILFFIVLFLLTVHFSHSQKRTIISGAINDCQDCNLDIKLLIIDGMSAIRTSQEYSTVMKNGNFDFVFPLQKTSTATIYIKNDLAFSPGTFSIIVNPGDSLHFTVPSASKLGLVNMNVSGIGKEKIILFRDVIKEVYSSRLFKKAYNKQTVTEKYLEVDRSLDIIDSVFQKIKRPHSIDHQLIHAQLVDQALDMILIHSLQNKSDSTLLLFNKYLLKKKRIKPLLNRNSIEYFGGFRLIPNYLSLLNRMNGGQNLKRFADPSEYNSMIVKEFKRVPYIRDYLLSDLALQIFEEHWNDNISKKMFDFYISHVNKKEYLYKKVIDEFKHVELYLQPGKPFFKFALPDTTGKVHKLEDFKGKIVVVDFWFTGCAGCKDVSPILAKIEEEMKNDSIQFVSINVDNMATWKLGIGEYSSKNSLQLYTEEQRFYHPIIKFAKIPAYPTLIVLDKQGNLVGMAPNPVSHLEEFKTYIRKLL</sequence>